<dbReference type="Pfam" id="PF09744">
    <property type="entry name" value="RH1"/>
    <property type="match status" value="1"/>
</dbReference>
<dbReference type="PANTHER" id="PTHR13886:SF4">
    <property type="entry name" value="JNK-INTERACTING PROTEIN 3"/>
    <property type="match status" value="1"/>
</dbReference>
<evidence type="ECO:0000256" key="3">
    <source>
        <dbReference type="ARBA" id="ARBA00022490"/>
    </source>
</evidence>
<dbReference type="InterPro" id="IPR034743">
    <property type="entry name" value="RH1"/>
</dbReference>
<evidence type="ECO:0000256" key="5">
    <source>
        <dbReference type="SAM" id="Coils"/>
    </source>
</evidence>
<dbReference type="GO" id="GO:0030159">
    <property type="term" value="F:signaling receptor complex adaptor activity"/>
    <property type="evidence" value="ECO:0007669"/>
    <property type="project" value="TreeGrafter"/>
</dbReference>
<dbReference type="SUPFAM" id="SSF50978">
    <property type="entry name" value="WD40 repeat-like"/>
    <property type="match status" value="1"/>
</dbReference>
<dbReference type="GO" id="GO:0005737">
    <property type="term" value="C:cytoplasm"/>
    <property type="evidence" value="ECO:0007669"/>
    <property type="project" value="UniProtKB-SubCell"/>
</dbReference>
<dbReference type="InterPro" id="IPR015943">
    <property type="entry name" value="WD40/YVTN_repeat-like_dom_sf"/>
</dbReference>
<sequence length="1281" mass="144195">LNNYAHSQQLYNIVFTMTNLIKSDSGEMIFGTESSSSTEESRVMSEKVQNMASSIYKEFERMIQQFGEESVKDLMPLVVSMLEALDLAQLEKEEHEVELELLKEDNEQLVTQYEREKQLRRSTEQRCLEVEDVFEEERSGMKEKLESLESIVRMLELKAKNCTDQVARLEDREVESKQEYNKLHDRYTELFRTHMDYMERTKFLMGSDKFDVSMTSSGVFSMVRICCCSFTVPQVHSHLVGQFHDDNVEGRDLSNYPRRSERRSSAVDGWSFERTVPADAEFEAEDFCETPTKKAEETESPPASTHNAADSGSDDALGVDLTGGLVDPAEFASAGMGREVENLIKENTELLETKNALNVVKNDLIAQLDGMASEQDILREEIRSLEMVRAKLNERVRELEQELKESKQSLEELRNRDENVCLFSDVPMAQRKRFTRIEMARVLMERNQYKEKLMELQEAVRWTEMIRASRNDPSLKRKRGSIWDFFNGLFSSGSNHAAADQHAMVNLRYNAPNRNLLPGSEKQRKSSSNGKLKAFDFLDKDFSSERRAAERKEQYKLVKAHVKKDESGRFQAYGWSIPVLDAPQASVPVPVSCQPLYENEPHLKIWCACGVDLNGGFTPDGGFIVGSSVFYSKEHLRDNFCEQPTQQAADEVGKLDYELKVKQMEIQRHQEREWLHSNLVWICSSARGRSLVSVIRANKANEIIDTFDVSSSHILCVCSISGHKSNAVVVVGGADISDYLANSSSQPDDCCYTKPKESTAVNDDEQDVHSAEAAANSAVWVDLTMDNQQRLLVRKNPLPAAPAADNSNSSDLSEMQTGSAETVPEVQSSEVASEILISSMYGEEGINSTSSSTSTKKKQEVAKEEVLVAVSTADDDQGRLGVVVNFDNKDYAKDAFISEYKERIWKHLPEQVKDGLQKFSDHMSFATVLPTVWMGSQSGQLYIHSAVSEWRKCLHAIQLDDAILSIVHHKGRAFVALANGTVCVFCRKKNGEWNVDGYYLITIGMPSISVRCLAVVLDKIWCGYRNKIYIIDPKTLVVEHSFNAHPRKESQVRQLCWYGDGVWCSIRLDSSLRLFNAKTYRHIQDVDIEPYVSNMLGTSKLGFSFVRITSLLISCKRLWIGTGNGVVLSVPLTEQIEKKGGILVQRSDPTGAAKTKPGEAIRVYSDGSGNSDQICPGTFVPYCNMVLAQLSFHGHRDAVKFFVAVPEVESSDRATRTADEASSKDASKPATCDVKTMIVMSGGEGYIDFRVGDDDDLDTTQTGISRRDWSHLIVWEVKCET</sequence>
<feature type="region of interest" description="Disordered" evidence="6">
    <location>
        <begin position="289"/>
        <end position="320"/>
    </location>
</feature>
<dbReference type="GO" id="GO:0016192">
    <property type="term" value="P:vesicle-mediated transport"/>
    <property type="evidence" value="ECO:0007669"/>
    <property type="project" value="TreeGrafter"/>
</dbReference>
<evidence type="ECO:0000259" key="8">
    <source>
        <dbReference type="PROSITE" id="PS51777"/>
    </source>
</evidence>
<keyword evidence="3" id="KW-0963">Cytoplasm</keyword>
<name>A0A0V1CML6_TRIBR</name>
<feature type="compositionally biased region" description="Low complexity" evidence="6">
    <location>
        <begin position="798"/>
        <end position="813"/>
    </location>
</feature>
<proteinExistence type="inferred from homology"/>
<dbReference type="OrthoDB" id="10256043at2759"/>
<gene>
    <name evidence="9" type="primary">syd</name>
    <name evidence="9" type="ORF">T03_9754</name>
</gene>
<dbReference type="Gene3D" id="2.130.10.10">
    <property type="entry name" value="YVTN repeat-like/Quinoprotein amine dehydrogenase"/>
    <property type="match status" value="1"/>
</dbReference>
<dbReference type="Pfam" id="PF19056">
    <property type="entry name" value="WD40_2"/>
    <property type="match status" value="1"/>
</dbReference>
<comment type="caution">
    <text evidence="9">The sequence shown here is derived from an EMBL/GenBank/DDBJ whole genome shotgun (WGS) entry which is preliminary data.</text>
</comment>
<feature type="coiled-coil region" evidence="5">
    <location>
        <begin position="85"/>
        <end position="186"/>
    </location>
</feature>
<comment type="similarity">
    <text evidence="2">Belongs to the JIP scaffold family.</text>
</comment>
<dbReference type="EMBL" id="JYDI01000151">
    <property type="protein sequence ID" value="KRY50375.1"/>
    <property type="molecule type" value="Genomic_DNA"/>
</dbReference>
<evidence type="ECO:0000259" key="7">
    <source>
        <dbReference type="PROSITE" id="PS51776"/>
    </source>
</evidence>
<dbReference type="Gene3D" id="1.20.5.1000">
    <property type="entry name" value="arf6 gtpase in complex with a specific effector, jip4"/>
    <property type="match status" value="1"/>
</dbReference>
<feature type="compositionally biased region" description="Polar residues" evidence="6">
    <location>
        <begin position="814"/>
        <end position="828"/>
    </location>
</feature>
<evidence type="ECO:0000313" key="10">
    <source>
        <dbReference type="Proteomes" id="UP000054653"/>
    </source>
</evidence>
<dbReference type="Pfam" id="PF16471">
    <property type="entry name" value="JIP_LZII"/>
    <property type="match status" value="1"/>
</dbReference>
<dbReference type="PROSITE" id="PS51777">
    <property type="entry name" value="RH2"/>
    <property type="match status" value="1"/>
</dbReference>
<evidence type="ECO:0000313" key="9">
    <source>
        <dbReference type="EMBL" id="KRY50375.1"/>
    </source>
</evidence>
<dbReference type="OMA" id="NDNITAC"/>
<comment type="subcellular location">
    <subcellularLocation>
        <location evidence="1">Cytoplasm</location>
    </subcellularLocation>
</comment>
<keyword evidence="4 5" id="KW-0175">Coiled coil</keyword>
<organism evidence="9 10">
    <name type="scientific">Trichinella britovi</name>
    <name type="common">Parasitic roundworm</name>
    <dbReference type="NCBI Taxonomy" id="45882"/>
    <lineage>
        <taxon>Eukaryota</taxon>
        <taxon>Metazoa</taxon>
        <taxon>Ecdysozoa</taxon>
        <taxon>Nematoda</taxon>
        <taxon>Enoplea</taxon>
        <taxon>Dorylaimia</taxon>
        <taxon>Trichinellida</taxon>
        <taxon>Trichinellidae</taxon>
        <taxon>Trichinella</taxon>
    </lineage>
</organism>
<dbReference type="STRING" id="45882.A0A0V1CML6"/>
<dbReference type="InterPro" id="IPR039911">
    <property type="entry name" value="JIP3/JIP4"/>
</dbReference>
<dbReference type="InterPro" id="IPR036322">
    <property type="entry name" value="WD40_repeat_dom_sf"/>
</dbReference>
<accession>A0A0V1CML6</accession>
<dbReference type="GO" id="GO:0008432">
    <property type="term" value="F:JUN kinase binding"/>
    <property type="evidence" value="ECO:0007669"/>
    <property type="project" value="TreeGrafter"/>
</dbReference>
<evidence type="ECO:0000256" key="1">
    <source>
        <dbReference type="ARBA" id="ARBA00004496"/>
    </source>
</evidence>
<evidence type="ECO:0000256" key="6">
    <source>
        <dbReference type="SAM" id="MobiDB-lite"/>
    </source>
</evidence>
<feature type="region of interest" description="Disordered" evidence="6">
    <location>
        <begin position="798"/>
        <end position="828"/>
    </location>
</feature>
<feature type="coiled-coil region" evidence="5">
    <location>
        <begin position="375"/>
        <end position="459"/>
    </location>
</feature>
<feature type="domain" description="RH2" evidence="8">
    <location>
        <begin position="431"/>
        <end position="527"/>
    </location>
</feature>
<dbReference type="FunFam" id="1.20.5.1000:FF:000001">
    <property type="entry name" value="C-Jun-amino-terminal kinase-interacting protein 3 isoform X2"/>
    <property type="match status" value="1"/>
</dbReference>
<keyword evidence="10" id="KW-1185">Reference proteome</keyword>
<dbReference type="GO" id="GO:0005078">
    <property type="term" value="F:MAP-kinase scaffold activity"/>
    <property type="evidence" value="ECO:0007669"/>
    <property type="project" value="InterPro"/>
</dbReference>
<feature type="compositionally biased region" description="Polar residues" evidence="6">
    <location>
        <begin position="301"/>
        <end position="310"/>
    </location>
</feature>
<feature type="domain" description="RH1" evidence="7">
    <location>
        <begin position="31"/>
        <end position="119"/>
    </location>
</feature>
<evidence type="ECO:0000256" key="2">
    <source>
        <dbReference type="ARBA" id="ARBA00009866"/>
    </source>
</evidence>
<protein>
    <submittedName>
        <fullName evidence="9">JNK-interacting protein</fullName>
    </submittedName>
</protein>
<dbReference type="InterPro" id="IPR034744">
    <property type="entry name" value="RH2"/>
</dbReference>
<dbReference type="Proteomes" id="UP000054653">
    <property type="component" value="Unassembled WGS sequence"/>
</dbReference>
<reference evidence="9 10" key="1">
    <citation type="submission" date="2015-01" db="EMBL/GenBank/DDBJ databases">
        <title>Evolution of Trichinella species and genotypes.</title>
        <authorList>
            <person name="Korhonen P.K."/>
            <person name="Edoardo P."/>
            <person name="Giuseppe L.R."/>
            <person name="Gasser R.B."/>
        </authorList>
    </citation>
    <scope>NUCLEOTIDE SEQUENCE [LARGE SCALE GENOMIC DNA]</scope>
    <source>
        <strain evidence="9">ISS120</strain>
    </source>
</reference>
<dbReference type="GO" id="GO:0019894">
    <property type="term" value="F:kinesin binding"/>
    <property type="evidence" value="ECO:0007669"/>
    <property type="project" value="TreeGrafter"/>
</dbReference>
<dbReference type="Gene3D" id="1.20.58.1770">
    <property type="match status" value="1"/>
</dbReference>
<evidence type="ECO:0000256" key="4">
    <source>
        <dbReference type="ARBA" id="ARBA00023054"/>
    </source>
</evidence>
<feature type="non-terminal residue" evidence="9">
    <location>
        <position position="1"/>
    </location>
</feature>
<dbReference type="PROSITE" id="PS51776">
    <property type="entry name" value="RH1"/>
    <property type="match status" value="1"/>
</dbReference>
<dbReference type="PANTHER" id="PTHR13886">
    <property type="entry name" value="JNK/SAPK-ASSOCIATED PROTEIN"/>
    <property type="match status" value="1"/>
</dbReference>
<dbReference type="InterPro" id="IPR032486">
    <property type="entry name" value="JIP_LZII"/>
</dbReference>